<evidence type="ECO:0000256" key="4">
    <source>
        <dbReference type="ARBA" id="ARBA00022695"/>
    </source>
</evidence>
<dbReference type="Pfam" id="PF22640">
    <property type="entry name" value="ManC_GMP_beta-helix"/>
    <property type="match status" value="1"/>
</dbReference>
<keyword evidence="6" id="KW-0342">GTP-binding</keyword>
<accession>A0A5C1AIX1</accession>
<feature type="domain" description="MannoseP isomerase/GMP-like beta-helix" evidence="9">
    <location>
        <begin position="295"/>
        <end position="350"/>
    </location>
</feature>
<comment type="catalytic activity">
    <reaction evidence="7">
        <text>alpha-D-mannose 1-phosphate + GTP + H(+) = GDP-alpha-D-mannose + diphosphate</text>
        <dbReference type="Rhea" id="RHEA:15229"/>
        <dbReference type="ChEBI" id="CHEBI:15378"/>
        <dbReference type="ChEBI" id="CHEBI:33019"/>
        <dbReference type="ChEBI" id="CHEBI:37565"/>
        <dbReference type="ChEBI" id="CHEBI:57527"/>
        <dbReference type="ChEBI" id="CHEBI:58409"/>
        <dbReference type="EC" id="2.7.7.13"/>
    </reaction>
</comment>
<reference evidence="11" key="1">
    <citation type="submission" date="2019-08" db="EMBL/GenBank/DDBJ databases">
        <title>Limnoglobus roseus gen. nov., sp. nov., a novel freshwater planctomycete with a giant genome from the family Gemmataceae.</title>
        <authorList>
            <person name="Kulichevskaya I.S."/>
            <person name="Naumoff D.G."/>
            <person name="Miroshnikov K."/>
            <person name="Ivanova A."/>
            <person name="Philippov D.A."/>
            <person name="Hakobyan A."/>
            <person name="Rijpstra I.C."/>
            <person name="Sinninghe Damste J.S."/>
            <person name="Liesack W."/>
            <person name="Dedysh S.N."/>
        </authorList>
    </citation>
    <scope>NUCLEOTIDE SEQUENCE [LARGE SCALE GENOMIC DNA]</scope>
    <source>
        <strain evidence="11">PX52</strain>
    </source>
</reference>
<dbReference type="GO" id="GO:0004475">
    <property type="term" value="F:mannose-1-phosphate guanylyltransferase (GTP) activity"/>
    <property type="evidence" value="ECO:0007669"/>
    <property type="project" value="UniProtKB-EC"/>
</dbReference>
<dbReference type="InterPro" id="IPR029044">
    <property type="entry name" value="Nucleotide-diphossugar_trans"/>
</dbReference>
<dbReference type="Proteomes" id="UP000324974">
    <property type="component" value="Chromosome"/>
</dbReference>
<dbReference type="InterPro" id="IPR051161">
    <property type="entry name" value="Mannose-6P_isomerase_type2"/>
</dbReference>
<evidence type="ECO:0000256" key="7">
    <source>
        <dbReference type="ARBA" id="ARBA00047343"/>
    </source>
</evidence>
<name>A0A5C1AIX1_9BACT</name>
<feature type="domain" description="Nucleotidyl transferase" evidence="8">
    <location>
        <begin position="4"/>
        <end position="286"/>
    </location>
</feature>
<evidence type="ECO:0000256" key="3">
    <source>
        <dbReference type="ARBA" id="ARBA00022679"/>
    </source>
</evidence>
<evidence type="ECO:0000259" key="9">
    <source>
        <dbReference type="Pfam" id="PF22640"/>
    </source>
</evidence>
<keyword evidence="11" id="KW-1185">Reference proteome</keyword>
<dbReference type="InterPro" id="IPR054566">
    <property type="entry name" value="ManC/GMP-like_b-helix"/>
</dbReference>
<dbReference type="CDD" id="cd02509">
    <property type="entry name" value="GDP-M1P_Guanylyltransferase"/>
    <property type="match status" value="1"/>
</dbReference>
<dbReference type="EMBL" id="CP042425">
    <property type="protein sequence ID" value="QEL18810.1"/>
    <property type="molecule type" value="Genomic_DNA"/>
</dbReference>
<dbReference type="OrthoDB" id="9806359at2"/>
<comment type="similarity">
    <text evidence="1">Belongs to the mannose-6-phosphate isomerase type 2 family.</text>
</comment>
<evidence type="ECO:0000313" key="11">
    <source>
        <dbReference type="Proteomes" id="UP000324974"/>
    </source>
</evidence>
<sequence>MFHAMIMAGGGGTRFWPRSRNARPKQFLSFAGDRTLLQSTADRIAAVIPPERTWVITGAAYTSESAEQLPEVPQDHVVGEPFRRDTAPCVALGAALIAKDDPDATIIVMPADHLIEPQAEFHRAALAAEQFANEFPDALFTFGIPPTFPSTGYGYIHRGEPAGERNGVKVSRVREFKEKPTADVAEQFVASGNYEWNSGIFVWKAKTILKQIQANRPDIHDACVRIAAAWDTPNRDEVFRKEYEAIKGISIDFAVMESAPLRMVLRAPYKWDDVGSWLALERHNPQDAGGNTVQGRHVGIDTKGCVIAVEPGHLIATLGVSDLVIIQAGDATLVARKQDEGRVKEIVDRLKQGGEQYL</sequence>
<keyword evidence="5" id="KW-0547">Nucleotide-binding</keyword>
<organism evidence="10 11">
    <name type="scientific">Limnoglobus roseus</name>
    <dbReference type="NCBI Taxonomy" id="2598579"/>
    <lineage>
        <taxon>Bacteria</taxon>
        <taxon>Pseudomonadati</taxon>
        <taxon>Planctomycetota</taxon>
        <taxon>Planctomycetia</taxon>
        <taxon>Gemmatales</taxon>
        <taxon>Gemmataceae</taxon>
        <taxon>Limnoglobus</taxon>
    </lineage>
</organism>
<evidence type="ECO:0000256" key="6">
    <source>
        <dbReference type="ARBA" id="ARBA00023134"/>
    </source>
</evidence>
<dbReference type="SUPFAM" id="SSF53448">
    <property type="entry name" value="Nucleotide-diphospho-sugar transferases"/>
    <property type="match status" value="1"/>
</dbReference>
<dbReference type="EC" id="2.7.7.13" evidence="2"/>
<dbReference type="GO" id="GO:0009298">
    <property type="term" value="P:GDP-mannose biosynthetic process"/>
    <property type="evidence" value="ECO:0007669"/>
    <property type="project" value="TreeGrafter"/>
</dbReference>
<dbReference type="Gene3D" id="3.90.550.10">
    <property type="entry name" value="Spore Coat Polysaccharide Biosynthesis Protein SpsA, Chain A"/>
    <property type="match status" value="1"/>
</dbReference>
<proteinExistence type="inferred from homology"/>
<evidence type="ECO:0000256" key="2">
    <source>
        <dbReference type="ARBA" id="ARBA00012387"/>
    </source>
</evidence>
<keyword evidence="3 10" id="KW-0808">Transferase</keyword>
<gene>
    <name evidence="10" type="ORF">PX52LOC_05850</name>
</gene>
<dbReference type="KEGG" id="lrs:PX52LOC_05850"/>
<dbReference type="PANTHER" id="PTHR46390:SF1">
    <property type="entry name" value="MANNOSE-1-PHOSPHATE GUANYLYLTRANSFERASE"/>
    <property type="match status" value="1"/>
</dbReference>
<dbReference type="RefSeq" id="WP_149113268.1">
    <property type="nucleotide sequence ID" value="NZ_CP042425.1"/>
</dbReference>
<keyword evidence="4 10" id="KW-0548">Nucleotidyltransferase</keyword>
<dbReference type="Pfam" id="PF00483">
    <property type="entry name" value="NTP_transferase"/>
    <property type="match status" value="1"/>
</dbReference>
<evidence type="ECO:0000256" key="1">
    <source>
        <dbReference type="ARBA" id="ARBA00006115"/>
    </source>
</evidence>
<dbReference type="FunFam" id="3.90.550.10:FF:000046">
    <property type="entry name" value="Mannose-1-phosphate guanylyltransferase (GDP)"/>
    <property type="match status" value="1"/>
</dbReference>
<evidence type="ECO:0000256" key="5">
    <source>
        <dbReference type="ARBA" id="ARBA00022741"/>
    </source>
</evidence>
<protein>
    <recommendedName>
        <fullName evidence="2">mannose-1-phosphate guanylyltransferase</fullName>
        <ecNumber evidence="2">2.7.7.13</ecNumber>
    </recommendedName>
</protein>
<dbReference type="GO" id="GO:0005525">
    <property type="term" value="F:GTP binding"/>
    <property type="evidence" value="ECO:0007669"/>
    <property type="project" value="UniProtKB-KW"/>
</dbReference>
<dbReference type="SUPFAM" id="SSF159283">
    <property type="entry name" value="Guanosine diphospho-D-mannose pyrophosphorylase/mannose-6-phosphate isomerase linker domain"/>
    <property type="match status" value="1"/>
</dbReference>
<dbReference type="InterPro" id="IPR049577">
    <property type="entry name" value="GMPP_N"/>
</dbReference>
<dbReference type="InterPro" id="IPR005835">
    <property type="entry name" value="NTP_transferase_dom"/>
</dbReference>
<dbReference type="AlphaFoldDB" id="A0A5C1AIX1"/>
<evidence type="ECO:0000259" key="8">
    <source>
        <dbReference type="Pfam" id="PF00483"/>
    </source>
</evidence>
<dbReference type="PANTHER" id="PTHR46390">
    <property type="entry name" value="MANNOSE-1-PHOSPHATE GUANYLYLTRANSFERASE"/>
    <property type="match status" value="1"/>
</dbReference>
<evidence type="ECO:0000313" key="10">
    <source>
        <dbReference type="EMBL" id="QEL18810.1"/>
    </source>
</evidence>